<name>A0A6G3T2K2_STRAQ</name>
<keyword evidence="2" id="KW-0472">Membrane</keyword>
<organism evidence="3">
    <name type="scientific">Streptomyces anulatus</name>
    <name type="common">Streptomyces chrysomallus</name>
    <dbReference type="NCBI Taxonomy" id="1892"/>
    <lineage>
        <taxon>Bacteria</taxon>
        <taxon>Bacillati</taxon>
        <taxon>Actinomycetota</taxon>
        <taxon>Actinomycetes</taxon>
        <taxon>Kitasatosporales</taxon>
        <taxon>Streptomycetaceae</taxon>
        <taxon>Streptomyces</taxon>
    </lineage>
</organism>
<evidence type="ECO:0000256" key="1">
    <source>
        <dbReference type="SAM" id="MobiDB-lite"/>
    </source>
</evidence>
<keyword evidence="2" id="KW-1133">Transmembrane helix</keyword>
<keyword evidence="2" id="KW-0812">Transmembrane</keyword>
<feature type="region of interest" description="Disordered" evidence="1">
    <location>
        <begin position="1"/>
        <end position="20"/>
    </location>
</feature>
<accession>A0A6G3T2K2</accession>
<evidence type="ECO:0000256" key="2">
    <source>
        <dbReference type="SAM" id="Phobius"/>
    </source>
</evidence>
<sequence>MPKPSSPHPSPSQEDEAVSPMASAEYAVGALSDVRLAQERAGLRAGTTPAWYGPAAAVALAGPSVMRAWSDGRGGTATVAALLVSLLGLGVVVALARAARRGAGVLLARSWSSRLWRSRVVLPVVFAAGAITGIACWATGAGQATTQVAVFGVWGLGVWGACLVRNAAIQRALRELA</sequence>
<dbReference type="EMBL" id="JAAGMK010001002">
    <property type="protein sequence ID" value="NEB89401.1"/>
    <property type="molecule type" value="Genomic_DNA"/>
</dbReference>
<reference evidence="3" key="1">
    <citation type="submission" date="2020-01" db="EMBL/GenBank/DDBJ databases">
        <title>Insect and environment-associated Actinomycetes.</title>
        <authorList>
            <person name="Currrie C."/>
            <person name="Chevrette M."/>
            <person name="Carlson C."/>
            <person name="Stubbendieck R."/>
            <person name="Wendt-Pienkowski E."/>
        </authorList>
    </citation>
    <scope>NUCLEOTIDE SEQUENCE</scope>
    <source>
        <strain evidence="3">SID505</strain>
    </source>
</reference>
<comment type="caution">
    <text evidence="3">The sequence shown here is derived from an EMBL/GenBank/DDBJ whole genome shotgun (WGS) entry which is preliminary data.</text>
</comment>
<proteinExistence type="predicted"/>
<gene>
    <name evidence="3" type="ORF">G3I43_35385</name>
</gene>
<dbReference type="AlphaFoldDB" id="A0A6G3T2K2"/>
<evidence type="ECO:0000313" key="3">
    <source>
        <dbReference type="EMBL" id="NEB89401.1"/>
    </source>
</evidence>
<feature type="compositionally biased region" description="Pro residues" evidence="1">
    <location>
        <begin position="1"/>
        <end position="10"/>
    </location>
</feature>
<dbReference type="RefSeq" id="WP_164261103.1">
    <property type="nucleotide sequence ID" value="NZ_CBDRIV010000016.1"/>
</dbReference>
<feature type="transmembrane region" description="Helical" evidence="2">
    <location>
        <begin position="79"/>
        <end position="99"/>
    </location>
</feature>
<feature type="transmembrane region" description="Helical" evidence="2">
    <location>
        <begin position="146"/>
        <end position="164"/>
    </location>
</feature>
<protein>
    <submittedName>
        <fullName evidence="3">Uncharacterized protein</fullName>
    </submittedName>
</protein>
<feature type="transmembrane region" description="Helical" evidence="2">
    <location>
        <begin position="120"/>
        <end position="140"/>
    </location>
</feature>